<dbReference type="eggNOG" id="ENOG502QQV6">
    <property type="taxonomic scope" value="Eukaryota"/>
</dbReference>
<reference evidence="2" key="2">
    <citation type="submission" date="2015-02" db="UniProtKB">
        <authorList>
            <consortium name="EnsemblMetazoa"/>
        </authorList>
    </citation>
    <scope>IDENTIFICATION</scope>
</reference>
<dbReference type="AlphaFoldDB" id="T1IZX2"/>
<evidence type="ECO:0000313" key="2">
    <source>
        <dbReference type="EnsemblMetazoa" id="SMAR006810-PA"/>
    </source>
</evidence>
<reference evidence="3" key="1">
    <citation type="submission" date="2011-05" db="EMBL/GenBank/DDBJ databases">
        <authorList>
            <person name="Richards S.R."/>
            <person name="Qu J."/>
            <person name="Jiang H."/>
            <person name="Jhangiani S.N."/>
            <person name="Agravi P."/>
            <person name="Goodspeed R."/>
            <person name="Gross S."/>
            <person name="Mandapat C."/>
            <person name="Jackson L."/>
            <person name="Mathew T."/>
            <person name="Pu L."/>
            <person name="Thornton R."/>
            <person name="Saada N."/>
            <person name="Wilczek-Boney K.B."/>
            <person name="Lee S."/>
            <person name="Kovar C."/>
            <person name="Wu Y."/>
            <person name="Scherer S.E."/>
            <person name="Worley K.C."/>
            <person name="Muzny D.M."/>
            <person name="Gibbs R."/>
        </authorList>
    </citation>
    <scope>NUCLEOTIDE SEQUENCE</scope>
    <source>
        <strain evidence="3">Brora</strain>
    </source>
</reference>
<dbReference type="OMA" id="IPKDYAA"/>
<dbReference type="InterPro" id="IPR021025">
    <property type="entry name" value="Fanconi_anaemia_gr_E_prot_C"/>
</dbReference>
<dbReference type="GO" id="GO:0043240">
    <property type="term" value="C:Fanconi anaemia nuclear complex"/>
    <property type="evidence" value="ECO:0007669"/>
    <property type="project" value="InterPro"/>
</dbReference>
<dbReference type="STRING" id="126957.T1IZX2"/>
<dbReference type="Proteomes" id="UP000014500">
    <property type="component" value="Unassembled WGS sequence"/>
</dbReference>
<accession>T1IZX2</accession>
<dbReference type="InterPro" id="IPR039685">
    <property type="entry name" value="FANCE"/>
</dbReference>
<evidence type="ECO:0000313" key="3">
    <source>
        <dbReference type="Proteomes" id="UP000014500"/>
    </source>
</evidence>
<dbReference type="HOGENOM" id="CLU_730196_0_0_1"/>
<dbReference type="PhylomeDB" id="T1IZX2"/>
<proteinExistence type="predicted"/>
<dbReference type="EnsemblMetazoa" id="SMAR006810-RA">
    <property type="protein sequence ID" value="SMAR006810-PA"/>
    <property type="gene ID" value="SMAR006810"/>
</dbReference>
<dbReference type="EMBL" id="JH431728">
    <property type="status" value="NOT_ANNOTATED_CDS"/>
    <property type="molecule type" value="Genomic_DNA"/>
</dbReference>
<name>T1IZX2_STRMM</name>
<dbReference type="PANTHER" id="PTHR32094:SF5">
    <property type="entry name" value="FANCONI ANEMIA GROUP E PROTEIN"/>
    <property type="match status" value="1"/>
</dbReference>
<keyword evidence="3" id="KW-1185">Reference proteome</keyword>
<dbReference type="Gene3D" id="1.25.40.480">
    <property type="match status" value="1"/>
</dbReference>
<feature type="domain" description="Fanconi Anaemia group E protein C-terminal" evidence="1">
    <location>
        <begin position="132"/>
        <end position="374"/>
    </location>
</feature>
<dbReference type="GO" id="GO:0036297">
    <property type="term" value="P:interstrand cross-link repair"/>
    <property type="evidence" value="ECO:0007669"/>
    <property type="project" value="InterPro"/>
</dbReference>
<protein>
    <recommendedName>
        <fullName evidence="1">Fanconi Anaemia group E protein C-terminal domain-containing protein</fullName>
    </recommendedName>
</protein>
<evidence type="ECO:0000259" key="1">
    <source>
        <dbReference type="Pfam" id="PF11510"/>
    </source>
</evidence>
<sequence>MNEQQLRGLAKFNVMTQNEADTRHVRKYSVCGGSMAVSLENKAPQSETKVRELLEKWNKVKNDDNFVYPWDWMFDGGESDNELDNTVINMKEMVIADSQEVKRKIEDTLPDTDNQLINRKKLCGLSDEQMETIKTLKKSLHEPENTSTYQDLLQFLNEMSIAQIEMLCDEISLSDLPQKALISLSKHINESNENLGINAMIILFRNMFLEKVYSLTQTPSQIFIDSIISLSKKYPRASCQGLAVNIVQACPDLEDQQLNLLTCLIQQSYTEDITVIFFQEFLKMSPKWNENWVKLVHNIISLKFNLGTGVPSSLNVIIDRESENMKKNLSFARLLQLFLNNYVDQLSQNDLLNLQKVVIGNESILKKQLANLVKKCIAK</sequence>
<organism evidence="2 3">
    <name type="scientific">Strigamia maritima</name>
    <name type="common">European centipede</name>
    <name type="synonym">Geophilus maritimus</name>
    <dbReference type="NCBI Taxonomy" id="126957"/>
    <lineage>
        <taxon>Eukaryota</taxon>
        <taxon>Metazoa</taxon>
        <taxon>Ecdysozoa</taxon>
        <taxon>Arthropoda</taxon>
        <taxon>Myriapoda</taxon>
        <taxon>Chilopoda</taxon>
        <taxon>Pleurostigmophora</taxon>
        <taxon>Geophilomorpha</taxon>
        <taxon>Linotaeniidae</taxon>
        <taxon>Strigamia</taxon>
    </lineage>
</organism>
<dbReference type="PANTHER" id="PTHR32094">
    <property type="entry name" value="FANCONI ANEMIA GROUP E PROTEIN"/>
    <property type="match status" value="1"/>
</dbReference>
<dbReference type="Pfam" id="PF11510">
    <property type="entry name" value="FA_FANCE"/>
    <property type="match status" value="1"/>
</dbReference>